<dbReference type="EMBL" id="CAJPWZ010001103">
    <property type="protein sequence ID" value="CAG2208114.1"/>
    <property type="molecule type" value="Genomic_DNA"/>
</dbReference>
<accession>A0A8S3RNA3</accession>
<dbReference type="Proteomes" id="UP000683360">
    <property type="component" value="Unassembled WGS sequence"/>
</dbReference>
<evidence type="ECO:0000313" key="1">
    <source>
        <dbReference type="EMBL" id="CAG2208114.1"/>
    </source>
</evidence>
<keyword evidence="2" id="KW-1185">Reference proteome</keyword>
<evidence type="ECO:0000313" key="2">
    <source>
        <dbReference type="Proteomes" id="UP000683360"/>
    </source>
</evidence>
<reference evidence="1" key="1">
    <citation type="submission" date="2021-03" db="EMBL/GenBank/DDBJ databases">
        <authorList>
            <person name="Bekaert M."/>
        </authorList>
    </citation>
    <scope>NUCLEOTIDE SEQUENCE</scope>
</reference>
<organism evidence="1 2">
    <name type="scientific">Mytilus edulis</name>
    <name type="common">Blue mussel</name>
    <dbReference type="NCBI Taxonomy" id="6550"/>
    <lineage>
        <taxon>Eukaryota</taxon>
        <taxon>Metazoa</taxon>
        <taxon>Spiralia</taxon>
        <taxon>Lophotrochozoa</taxon>
        <taxon>Mollusca</taxon>
        <taxon>Bivalvia</taxon>
        <taxon>Autobranchia</taxon>
        <taxon>Pteriomorphia</taxon>
        <taxon>Mytilida</taxon>
        <taxon>Mytiloidea</taxon>
        <taxon>Mytilidae</taxon>
        <taxon>Mytilinae</taxon>
        <taxon>Mytilus</taxon>
    </lineage>
</organism>
<proteinExistence type="predicted"/>
<dbReference type="AlphaFoldDB" id="A0A8S3RNA3"/>
<gene>
    <name evidence="1" type="ORF">MEDL_22320</name>
</gene>
<comment type="caution">
    <text evidence="1">The sequence shown here is derived from an EMBL/GenBank/DDBJ whole genome shotgun (WGS) entry which is preliminary data.</text>
</comment>
<protein>
    <submittedName>
        <fullName evidence="1">Uncharacterized protein</fullName>
    </submittedName>
</protein>
<name>A0A8S3RNA3_MYTED</name>
<sequence>MMPKEQVFEPVVAAFNTMLQCVNGLQKSVDTLMTERLYDNSKQYNLHQWYKSSNMAPSIQNTPEALHHGLNRTGVRSDDFTNVDIVYTGLQKNRLWEGGRHVKLMKDKEAMAYKNPKPGTFSKYQTEDRLIKTERMKKTRLIKGPTRIGGKLQTHDKKWSVFLLLRTKLQTETERQLGRGNSKEGALLKRLTYEMLSRRHNTATLTRNLRRFKGDEMPDYARIPKALFNPQLGSSDTDLYLRGNFQDFNENIRTSFRDPMLQAATEHSENALL</sequence>